<accession>A0A517X033</accession>
<reference evidence="1 2" key="1">
    <citation type="submission" date="2019-03" db="EMBL/GenBank/DDBJ databases">
        <title>Deep-cultivation of Planctomycetes and their phenomic and genomic characterization uncovers novel biology.</title>
        <authorList>
            <person name="Wiegand S."/>
            <person name="Jogler M."/>
            <person name="Boedeker C."/>
            <person name="Pinto D."/>
            <person name="Vollmers J."/>
            <person name="Rivas-Marin E."/>
            <person name="Kohn T."/>
            <person name="Peeters S.H."/>
            <person name="Heuer A."/>
            <person name="Rast P."/>
            <person name="Oberbeckmann S."/>
            <person name="Bunk B."/>
            <person name="Jeske O."/>
            <person name="Meyerdierks A."/>
            <person name="Storesund J.E."/>
            <person name="Kallscheuer N."/>
            <person name="Luecker S."/>
            <person name="Lage O.M."/>
            <person name="Pohl T."/>
            <person name="Merkel B.J."/>
            <person name="Hornburger P."/>
            <person name="Mueller R.-W."/>
            <person name="Bruemmer F."/>
            <person name="Labrenz M."/>
            <person name="Spormann A.M."/>
            <person name="Op den Camp H."/>
            <person name="Overmann J."/>
            <person name="Amann R."/>
            <person name="Jetten M.S.M."/>
            <person name="Mascher T."/>
            <person name="Medema M.H."/>
            <person name="Devos D.P."/>
            <person name="Kaster A.-K."/>
            <person name="Ovreas L."/>
            <person name="Rohde M."/>
            <person name="Galperin M.Y."/>
            <person name="Jogler C."/>
        </authorList>
    </citation>
    <scope>NUCLEOTIDE SEQUENCE [LARGE SCALE GENOMIC DNA]</scope>
    <source>
        <strain evidence="1 2">V202</strain>
    </source>
</reference>
<evidence type="ECO:0000313" key="2">
    <source>
        <dbReference type="Proteomes" id="UP000318384"/>
    </source>
</evidence>
<proteinExistence type="predicted"/>
<dbReference type="AlphaFoldDB" id="A0A517X033"/>
<organism evidence="1 2">
    <name type="scientific">Gimesia aquarii</name>
    <dbReference type="NCBI Taxonomy" id="2527964"/>
    <lineage>
        <taxon>Bacteria</taxon>
        <taxon>Pseudomonadati</taxon>
        <taxon>Planctomycetota</taxon>
        <taxon>Planctomycetia</taxon>
        <taxon>Planctomycetales</taxon>
        <taxon>Planctomycetaceae</taxon>
        <taxon>Gimesia</taxon>
    </lineage>
</organism>
<protein>
    <submittedName>
        <fullName evidence="1">Uncharacterized protein</fullName>
    </submittedName>
</protein>
<dbReference type="EMBL" id="CP037422">
    <property type="protein sequence ID" value="QDU10869.1"/>
    <property type="molecule type" value="Genomic_DNA"/>
</dbReference>
<dbReference type="Proteomes" id="UP000318384">
    <property type="component" value="Chromosome"/>
</dbReference>
<evidence type="ECO:0000313" key="1">
    <source>
        <dbReference type="EMBL" id="QDU10869.1"/>
    </source>
</evidence>
<keyword evidence="2" id="KW-1185">Reference proteome</keyword>
<name>A0A517X033_9PLAN</name>
<gene>
    <name evidence="1" type="ORF">V202x_42820</name>
</gene>
<sequence>MQFGLIRKALNFIQTTLHYLYYIDNARPSVFELNNLFKEHISY</sequence>